<dbReference type="InterPro" id="IPR012967">
    <property type="entry name" value="COMT_dimerisation"/>
</dbReference>
<evidence type="ECO:0000313" key="8">
    <source>
        <dbReference type="Proteomes" id="UP000430079"/>
    </source>
</evidence>
<keyword evidence="1 7" id="KW-0489">Methyltransferase</keyword>
<feature type="domain" description="O-methyltransferase dimerisation" evidence="6">
    <location>
        <begin position="14"/>
        <end position="88"/>
    </location>
</feature>
<comment type="caution">
    <text evidence="7">The sequence shown here is derived from an EMBL/GenBank/DDBJ whole genome shotgun (WGS) entry which is preliminary data.</text>
</comment>
<dbReference type="SUPFAM" id="SSF46785">
    <property type="entry name" value="Winged helix' DNA-binding domain"/>
    <property type="match status" value="1"/>
</dbReference>
<dbReference type="Gene3D" id="1.10.10.10">
    <property type="entry name" value="Winged helix-like DNA-binding domain superfamily/Winged helix DNA-binding domain"/>
    <property type="match status" value="1"/>
</dbReference>
<keyword evidence="2 7" id="KW-0808">Transferase</keyword>
<keyword evidence="3" id="KW-0949">S-adenosyl-L-methionine</keyword>
<evidence type="ECO:0000256" key="2">
    <source>
        <dbReference type="ARBA" id="ARBA00022679"/>
    </source>
</evidence>
<feature type="active site" description="Proton acceptor" evidence="4">
    <location>
        <position position="249"/>
    </location>
</feature>
<dbReference type="InterPro" id="IPR016461">
    <property type="entry name" value="COMT-like"/>
</dbReference>
<dbReference type="PANTHER" id="PTHR43712:SF2">
    <property type="entry name" value="O-METHYLTRANSFERASE CICE"/>
    <property type="match status" value="1"/>
</dbReference>
<dbReference type="AlphaFoldDB" id="A0A640T4T6"/>
<evidence type="ECO:0000256" key="3">
    <source>
        <dbReference type="ARBA" id="ARBA00022691"/>
    </source>
</evidence>
<sequence length="341" mass="37296">MTRPVPTPDRLLELGMGFQASKALLSAIELGVFTELAKGPADGPALRERLGLHPRAAADFFDTLVALGVLRRADGVYRNADDADAFLDRDKPAYAHLGGLLEMANSRLYGIYHHLTDTLRTGLPHDESSASELDTYDALYADPARLKQFLASMTGVSHTANRAIARQVSWRDHRTVADMGTAQGDLAVQVLLANPHLTGIGFDLPAAGPVFEEYARAHGLNERLTFAGGDFFTDDFPRADIFTFGHILHNWDLEKKKLLLKKAWQALPTGGAVVVYDSLIDDDRSENAFALLMSLTMHAVTDGGFGYTARECRDWMTEAGFGRTWSEHLAGPDSIVVGIKE</sequence>
<evidence type="ECO:0000259" key="6">
    <source>
        <dbReference type="Pfam" id="PF08100"/>
    </source>
</evidence>
<reference evidence="7 8" key="1">
    <citation type="submission" date="2019-12" db="EMBL/GenBank/DDBJ databases">
        <title>Whole genome shotgun sequence of Streptomyces hygroscopicus subsp. glebosus NBRC 13786.</title>
        <authorList>
            <person name="Ichikawa N."/>
            <person name="Kimura A."/>
            <person name="Kitahashi Y."/>
            <person name="Komaki H."/>
            <person name="Tamura T."/>
        </authorList>
    </citation>
    <scope>NUCLEOTIDE SEQUENCE [LARGE SCALE GENOMIC DNA]</scope>
    <source>
        <strain evidence="7 8">NBRC 13786</strain>
    </source>
</reference>
<dbReference type="SUPFAM" id="SSF53335">
    <property type="entry name" value="S-adenosyl-L-methionine-dependent methyltransferases"/>
    <property type="match status" value="1"/>
</dbReference>
<dbReference type="InterPro" id="IPR036388">
    <property type="entry name" value="WH-like_DNA-bd_sf"/>
</dbReference>
<keyword evidence="8" id="KW-1185">Reference proteome</keyword>
<dbReference type="GO" id="GO:0046983">
    <property type="term" value="F:protein dimerization activity"/>
    <property type="evidence" value="ECO:0007669"/>
    <property type="project" value="InterPro"/>
</dbReference>
<protein>
    <submittedName>
        <fullName evidence="7">Methyltransferase/methylase</fullName>
    </submittedName>
</protein>
<dbReference type="InterPro" id="IPR036390">
    <property type="entry name" value="WH_DNA-bd_sf"/>
</dbReference>
<dbReference type="RefSeq" id="WP_190145422.1">
    <property type="nucleotide sequence ID" value="NZ_BLIO01000001.1"/>
</dbReference>
<evidence type="ECO:0000313" key="7">
    <source>
        <dbReference type="EMBL" id="GFE17306.1"/>
    </source>
</evidence>
<gene>
    <name evidence="7" type="ORF">Sgleb_53530</name>
</gene>
<dbReference type="EMBL" id="BLIO01000001">
    <property type="protein sequence ID" value="GFE17306.1"/>
    <property type="molecule type" value="Genomic_DNA"/>
</dbReference>
<dbReference type="Gene3D" id="3.40.50.150">
    <property type="entry name" value="Vaccinia Virus protein VP39"/>
    <property type="match status" value="1"/>
</dbReference>
<organism evidence="7 8">
    <name type="scientific">Streptomyces glebosus</name>
    <dbReference type="NCBI Taxonomy" id="249580"/>
    <lineage>
        <taxon>Bacteria</taxon>
        <taxon>Bacillati</taxon>
        <taxon>Actinomycetota</taxon>
        <taxon>Actinomycetes</taxon>
        <taxon>Kitasatosporales</taxon>
        <taxon>Streptomycetaceae</taxon>
        <taxon>Streptomyces</taxon>
    </lineage>
</organism>
<dbReference type="PANTHER" id="PTHR43712">
    <property type="entry name" value="PUTATIVE (AFU_ORTHOLOGUE AFUA_4G14580)-RELATED"/>
    <property type="match status" value="1"/>
</dbReference>
<evidence type="ECO:0000259" key="5">
    <source>
        <dbReference type="Pfam" id="PF00891"/>
    </source>
</evidence>
<dbReference type="InterPro" id="IPR001077">
    <property type="entry name" value="COMT_C"/>
</dbReference>
<dbReference type="Pfam" id="PF00891">
    <property type="entry name" value="Methyltransf_2"/>
    <property type="match status" value="1"/>
</dbReference>
<accession>A0A640T4T6</accession>
<dbReference type="Pfam" id="PF08100">
    <property type="entry name" value="Dimerisation"/>
    <property type="match status" value="1"/>
</dbReference>
<dbReference type="PIRSF" id="PIRSF005739">
    <property type="entry name" value="O-mtase"/>
    <property type="match status" value="1"/>
</dbReference>
<dbReference type="PROSITE" id="PS51683">
    <property type="entry name" value="SAM_OMT_II"/>
    <property type="match status" value="1"/>
</dbReference>
<proteinExistence type="predicted"/>
<evidence type="ECO:0000256" key="1">
    <source>
        <dbReference type="ARBA" id="ARBA00022603"/>
    </source>
</evidence>
<dbReference type="Proteomes" id="UP000430079">
    <property type="component" value="Unassembled WGS sequence"/>
</dbReference>
<name>A0A640T4T6_9ACTN</name>
<dbReference type="GO" id="GO:0008171">
    <property type="term" value="F:O-methyltransferase activity"/>
    <property type="evidence" value="ECO:0007669"/>
    <property type="project" value="InterPro"/>
</dbReference>
<feature type="domain" description="O-methyltransferase C-terminal" evidence="5">
    <location>
        <begin position="112"/>
        <end position="321"/>
    </location>
</feature>
<evidence type="ECO:0000256" key="4">
    <source>
        <dbReference type="PIRSR" id="PIRSR005739-1"/>
    </source>
</evidence>
<dbReference type="GO" id="GO:0032259">
    <property type="term" value="P:methylation"/>
    <property type="evidence" value="ECO:0007669"/>
    <property type="project" value="UniProtKB-KW"/>
</dbReference>
<dbReference type="InterPro" id="IPR029063">
    <property type="entry name" value="SAM-dependent_MTases_sf"/>
</dbReference>